<comment type="caution">
    <text evidence="3">The sequence shown here is derived from an EMBL/GenBank/DDBJ whole genome shotgun (WGS) entry which is preliminary data.</text>
</comment>
<accession>A0A9X1X683</accession>
<dbReference type="AlphaFoldDB" id="A0A9X1X683"/>
<dbReference type="SUPFAM" id="SSF54427">
    <property type="entry name" value="NTF2-like"/>
    <property type="match status" value="1"/>
</dbReference>
<reference evidence="3" key="1">
    <citation type="submission" date="2022-04" db="EMBL/GenBank/DDBJ databases">
        <title>Mucilaginibacter sp. RS28 isolated from freshwater.</title>
        <authorList>
            <person name="Ko S.-R."/>
        </authorList>
    </citation>
    <scope>NUCLEOTIDE SEQUENCE</scope>
    <source>
        <strain evidence="3">RS28</strain>
    </source>
</reference>
<evidence type="ECO:0000313" key="4">
    <source>
        <dbReference type="Proteomes" id="UP001139450"/>
    </source>
</evidence>
<evidence type="ECO:0000259" key="2">
    <source>
        <dbReference type="Pfam" id="PF14534"/>
    </source>
</evidence>
<keyword evidence="1" id="KW-0732">Signal</keyword>
<dbReference type="InterPro" id="IPR027843">
    <property type="entry name" value="DUF4440"/>
</dbReference>
<name>A0A9X1X683_9SPHI</name>
<feature type="signal peptide" evidence="1">
    <location>
        <begin position="1"/>
        <end position="18"/>
    </location>
</feature>
<protein>
    <submittedName>
        <fullName evidence="3">Nuclear transport factor 2 family protein</fullName>
    </submittedName>
</protein>
<dbReference type="InterPro" id="IPR032710">
    <property type="entry name" value="NTF2-like_dom_sf"/>
</dbReference>
<gene>
    <name evidence="3" type="ORF">MUY27_11845</name>
</gene>
<evidence type="ECO:0000313" key="3">
    <source>
        <dbReference type="EMBL" id="MCJ8210403.1"/>
    </source>
</evidence>
<keyword evidence="4" id="KW-1185">Reference proteome</keyword>
<feature type="chain" id="PRO_5040850005" evidence="1">
    <location>
        <begin position="19"/>
        <end position="138"/>
    </location>
</feature>
<proteinExistence type="predicted"/>
<evidence type="ECO:0000256" key="1">
    <source>
        <dbReference type="SAM" id="SignalP"/>
    </source>
</evidence>
<dbReference type="RefSeq" id="WP_245130238.1">
    <property type="nucleotide sequence ID" value="NZ_JALJEJ010000004.1"/>
</dbReference>
<dbReference type="Pfam" id="PF14534">
    <property type="entry name" value="DUF4440"/>
    <property type="match status" value="1"/>
</dbReference>
<sequence>MKKFILPFLLLISSIAFGQDREQILKVLHTQQQAWNKGNIDEFMKGYWKSDSLMFIGSGGPKYGWQTTADNYKKHYPDKSAMGELSFNILQVKLLDKTNAFVLGGWKLKREKDQPGGYFTLLFRKINGEWKIVVDHTS</sequence>
<dbReference type="Proteomes" id="UP001139450">
    <property type="component" value="Unassembled WGS sequence"/>
</dbReference>
<feature type="domain" description="DUF4440" evidence="2">
    <location>
        <begin position="24"/>
        <end position="132"/>
    </location>
</feature>
<dbReference type="EMBL" id="JALJEJ010000004">
    <property type="protein sequence ID" value="MCJ8210403.1"/>
    <property type="molecule type" value="Genomic_DNA"/>
</dbReference>
<organism evidence="3 4">
    <name type="scientific">Mucilaginibacter straminoryzae</name>
    <dbReference type="NCBI Taxonomy" id="2932774"/>
    <lineage>
        <taxon>Bacteria</taxon>
        <taxon>Pseudomonadati</taxon>
        <taxon>Bacteroidota</taxon>
        <taxon>Sphingobacteriia</taxon>
        <taxon>Sphingobacteriales</taxon>
        <taxon>Sphingobacteriaceae</taxon>
        <taxon>Mucilaginibacter</taxon>
    </lineage>
</organism>
<dbReference type="Gene3D" id="3.10.450.50">
    <property type="match status" value="1"/>
</dbReference>